<evidence type="ECO:0000256" key="2">
    <source>
        <dbReference type="ARBA" id="ARBA00009679"/>
    </source>
</evidence>
<dbReference type="GO" id="GO:0043596">
    <property type="term" value="C:nuclear replication fork"/>
    <property type="evidence" value="ECO:0007669"/>
    <property type="project" value="TreeGrafter"/>
</dbReference>
<evidence type="ECO:0000256" key="8">
    <source>
        <dbReference type="SAM" id="MobiDB-lite"/>
    </source>
</evidence>
<evidence type="ECO:0008006" key="13">
    <source>
        <dbReference type="Google" id="ProtNLM"/>
    </source>
</evidence>
<dbReference type="InterPro" id="IPR012340">
    <property type="entry name" value="NA-bd_OB-fold"/>
</dbReference>
<evidence type="ECO:0000313" key="12">
    <source>
        <dbReference type="Proteomes" id="UP000603453"/>
    </source>
</evidence>
<feature type="compositionally biased region" description="Basic and acidic residues" evidence="8">
    <location>
        <begin position="335"/>
        <end position="358"/>
    </location>
</feature>
<keyword evidence="4" id="KW-0479">Metal-binding</keyword>
<protein>
    <recommendedName>
        <fullName evidence="13">Zinc finger Mcm10/DnaG-type domain-containing protein</fullName>
    </recommendedName>
</protein>
<dbReference type="Gene3D" id="2.40.50.140">
    <property type="entry name" value="Nucleic acid-binding proteins"/>
    <property type="match status" value="1"/>
</dbReference>
<comment type="similarity">
    <text evidence="2">Belongs to the MCM10 family.</text>
</comment>
<keyword evidence="6" id="KW-0862">Zinc</keyword>
<evidence type="ECO:0000313" key="11">
    <source>
        <dbReference type="EMBL" id="KAG2204565.1"/>
    </source>
</evidence>
<evidence type="ECO:0000259" key="9">
    <source>
        <dbReference type="Pfam" id="PF09329"/>
    </source>
</evidence>
<keyword evidence="5" id="KW-0863">Zinc-finger</keyword>
<dbReference type="InterPro" id="IPR040184">
    <property type="entry name" value="Mcm10"/>
</dbReference>
<organism evidence="11 12">
    <name type="scientific">Mucor saturninus</name>
    <dbReference type="NCBI Taxonomy" id="64648"/>
    <lineage>
        <taxon>Eukaryota</taxon>
        <taxon>Fungi</taxon>
        <taxon>Fungi incertae sedis</taxon>
        <taxon>Mucoromycota</taxon>
        <taxon>Mucoromycotina</taxon>
        <taxon>Mucoromycetes</taxon>
        <taxon>Mucorales</taxon>
        <taxon>Mucorineae</taxon>
        <taxon>Mucoraceae</taxon>
        <taxon>Mucor</taxon>
    </lineage>
</organism>
<evidence type="ECO:0000256" key="1">
    <source>
        <dbReference type="ARBA" id="ARBA00004123"/>
    </source>
</evidence>
<feature type="region of interest" description="Disordered" evidence="8">
    <location>
        <begin position="335"/>
        <end position="365"/>
    </location>
</feature>
<dbReference type="InterPro" id="IPR055065">
    <property type="entry name" value="OB_MCM10"/>
</dbReference>
<dbReference type="AlphaFoldDB" id="A0A8H7R616"/>
<feature type="domain" description="MCM10 OB-fold" evidence="10">
    <location>
        <begin position="30"/>
        <end position="156"/>
    </location>
</feature>
<dbReference type="Proteomes" id="UP000603453">
    <property type="component" value="Unassembled WGS sequence"/>
</dbReference>
<dbReference type="InterPro" id="IPR015408">
    <property type="entry name" value="Znf_Mcm10/DnaG"/>
</dbReference>
<dbReference type="GO" id="GO:0006270">
    <property type="term" value="P:DNA replication initiation"/>
    <property type="evidence" value="ECO:0007669"/>
    <property type="project" value="InterPro"/>
</dbReference>
<dbReference type="Pfam" id="PF22379">
    <property type="entry name" value="OB_MCM10"/>
    <property type="match status" value="1"/>
</dbReference>
<evidence type="ECO:0000256" key="5">
    <source>
        <dbReference type="ARBA" id="ARBA00022771"/>
    </source>
</evidence>
<comment type="caution">
    <text evidence="11">The sequence shown here is derived from an EMBL/GenBank/DDBJ whole genome shotgun (WGS) entry which is preliminary data.</text>
</comment>
<dbReference type="PANTHER" id="PTHR13454">
    <property type="entry name" value="PROTEIN MCM10 HOMOLOG"/>
    <property type="match status" value="1"/>
</dbReference>
<dbReference type="GO" id="GO:0003697">
    <property type="term" value="F:single-stranded DNA binding"/>
    <property type="evidence" value="ECO:0007669"/>
    <property type="project" value="InterPro"/>
</dbReference>
<feature type="domain" description="Zinc finger Mcm10/DnaG-type" evidence="9">
    <location>
        <begin position="160"/>
        <end position="205"/>
    </location>
</feature>
<sequence>MDLTEVRPENNNEAKELMHTQKPIDVDSRSGLRLRQRLFSAKQCDKGLQNVEFVPLSKVESHTSLFNSIQVGIKPTKDWSTIGVMDKFYPQADFCVTRITDMCGVHIHVYITGKAYTKNIEGLGMGSVIAIKRPFLLKPTEIKRSIALHVDQIQQVWVIGQSLDLKQCATFTRKDVRCNEWMDIRSGEYCDTHLARVCNYSKNGRMELASGDSGFDIRWATQTKQSDGSYLYQSKKANKVDPLLNLMTSSKSKDAYYVKGKGLVAIDGSLIKKKLPPRKEHTEAEKEEIQKFLRGKRDPGAEMIRKIKGITDEKPRTVLSKEALDKMGIGFKQLTKEQEESKKRSIEALSKANDDNNKKPRYVTL</sequence>
<dbReference type="OrthoDB" id="273123at2759"/>
<proteinExistence type="inferred from homology"/>
<evidence type="ECO:0000256" key="4">
    <source>
        <dbReference type="ARBA" id="ARBA00022723"/>
    </source>
</evidence>
<comment type="subcellular location">
    <subcellularLocation>
        <location evidence="1">Nucleus</location>
    </subcellularLocation>
</comment>
<dbReference type="EMBL" id="JAEPRD010000043">
    <property type="protein sequence ID" value="KAG2204565.1"/>
    <property type="molecule type" value="Genomic_DNA"/>
</dbReference>
<name>A0A8H7R616_9FUNG</name>
<gene>
    <name evidence="11" type="ORF">INT47_012624</name>
</gene>
<keyword evidence="7" id="KW-0539">Nucleus</keyword>
<evidence type="ECO:0000256" key="7">
    <source>
        <dbReference type="ARBA" id="ARBA00023242"/>
    </source>
</evidence>
<dbReference type="GO" id="GO:0008270">
    <property type="term" value="F:zinc ion binding"/>
    <property type="evidence" value="ECO:0007669"/>
    <property type="project" value="UniProtKB-KW"/>
</dbReference>
<dbReference type="Pfam" id="PF09329">
    <property type="entry name" value="zf-primase"/>
    <property type="match status" value="1"/>
</dbReference>
<evidence type="ECO:0000259" key="10">
    <source>
        <dbReference type="Pfam" id="PF22379"/>
    </source>
</evidence>
<evidence type="ECO:0000256" key="3">
    <source>
        <dbReference type="ARBA" id="ARBA00022705"/>
    </source>
</evidence>
<keyword evidence="12" id="KW-1185">Reference proteome</keyword>
<accession>A0A8H7R616</accession>
<reference evidence="11" key="1">
    <citation type="submission" date="2020-12" db="EMBL/GenBank/DDBJ databases">
        <title>Metabolic potential, ecology and presence of endohyphal bacteria is reflected in genomic diversity of Mucoromycotina.</title>
        <authorList>
            <person name="Muszewska A."/>
            <person name="Okrasinska A."/>
            <person name="Steczkiewicz K."/>
            <person name="Drgas O."/>
            <person name="Orlowska M."/>
            <person name="Perlinska-Lenart U."/>
            <person name="Aleksandrzak-Piekarczyk T."/>
            <person name="Szatraj K."/>
            <person name="Zielenkiewicz U."/>
            <person name="Pilsyk S."/>
            <person name="Malc E."/>
            <person name="Mieczkowski P."/>
            <person name="Kruszewska J.S."/>
            <person name="Biernat P."/>
            <person name="Pawlowska J."/>
        </authorList>
    </citation>
    <scope>NUCLEOTIDE SEQUENCE</scope>
    <source>
        <strain evidence="11">WA0000017839</strain>
    </source>
</reference>
<evidence type="ECO:0000256" key="6">
    <source>
        <dbReference type="ARBA" id="ARBA00022833"/>
    </source>
</evidence>
<dbReference type="GO" id="GO:0003688">
    <property type="term" value="F:DNA replication origin binding"/>
    <property type="evidence" value="ECO:0007669"/>
    <property type="project" value="TreeGrafter"/>
</dbReference>
<dbReference type="PANTHER" id="PTHR13454:SF11">
    <property type="entry name" value="PROTEIN MCM10 HOMOLOG"/>
    <property type="match status" value="1"/>
</dbReference>
<keyword evidence="3" id="KW-0235">DNA replication</keyword>